<accession>A0A1Z5R5A6</accession>
<dbReference type="Proteomes" id="UP000000768">
    <property type="component" value="Chromosome 8"/>
</dbReference>
<dbReference type="EMBL" id="CM000767">
    <property type="protein sequence ID" value="OQU78625.1"/>
    <property type="molecule type" value="Genomic_DNA"/>
</dbReference>
<organism evidence="1 2">
    <name type="scientific">Sorghum bicolor</name>
    <name type="common">Sorghum</name>
    <name type="synonym">Sorghum vulgare</name>
    <dbReference type="NCBI Taxonomy" id="4558"/>
    <lineage>
        <taxon>Eukaryota</taxon>
        <taxon>Viridiplantae</taxon>
        <taxon>Streptophyta</taxon>
        <taxon>Embryophyta</taxon>
        <taxon>Tracheophyta</taxon>
        <taxon>Spermatophyta</taxon>
        <taxon>Magnoliopsida</taxon>
        <taxon>Liliopsida</taxon>
        <taxon>Poales</taxon>
        <taxon>Poaceae</taxon>
        <taxon>PACMAD clade</taxon>
        <taxon>Panicoideae</taxon>
        <taxon>Andropogonodae</taxon>
        <taxon>Andropogoneae</taxon>
        <taxon>Sorghinae</taxon>
        <taxon>Sorghum</taxon>
    </lineage>
</organism>
<name>A0A1Z5R5A6_SORBI</name>
<sequence>MPHAVALAAGGDEAVVGREHDSLILEDAREDGSMSCPGAHSSAQAALGQGGRWPAAVALPPSCACGREPLDSIKSKL</sequence>
<dbReference type="InParanoid" id="A0A1Z5R5A6"/>
<protein>
    <submittedName>
        <fullName evidence="1">Uncharacterized protein</fullName>
    </submittedName>
</protein>
<evidence type="ECO:0000313" key="2">
    <source>
        <dbReference type="Proteomes" id="UP000000768"/>
    </source>
</evidence>
<gene>
    <name evidence="1" type="ORF">SORBI_3008G011550</name>
</gene>
<keyword evidence="2" id="KW-1185">Reference proteome</keyword>
<evidence type="ECO:0000313" key="1">
    <source>
        <dbReference type="EMBL" id="OQU78625.1"/>
    </source>
</evidence>
<reference evidence="1 2" key="1">
    <citation type="journal article" date="2009" name="Nature">
        <title>The Sorghum bicolor genome and the diversification of grasses.</title>
        <authorList>
            <person name="Paterson A.H."/>
            <person name="Bowers J.E."/>
            <person name="Bruggmann R."/>
            <person name="Dubchak I."/>
            <person name="Grimwood J."/>
            <person name="Gundlach H."/>
            <person name="Haberer G."/>
            <person name="Hellsten U."/>
            <person name="Mitros T."/>
            <person name="Poliakov A."/>
            <person name="Schmutz J."/>
            <person name="Spannagl M."/>
            <person name="Tang H."/>
            <person name="Wang X."/>
            <person name="Wicker T."/>
            <person name="Bharti A.K."/>
            <person name="Chapman J."/>
            <person name="Feltus F.A."/>
            <person name="Gowik U."/>
            <person name="Grigoriev I.V."/>
            <person name="Lyons E."/>
            <person name="Maher C.A."/>
            <person name="Martis M."/>
            <person name="Narechania A."/>
            <person name="Otillar R.P."/>
            <person name="Penning B.W."/>
            <person name="Salamov A.A."/>
            <person name="Wang Y."/>
            <person name="Zhang L."/>
            <person name="Carpita N.C."/>
            <person name="Freeling M."/>
            <person name="Gingle A.R."/>
            <person name="Hash C.T."/>
            <person name="Keller B."/>
            <person name="Klein P."/>
            <person name="Kresovich S."/>
            <person name="McCann M.C."/>
            <person name="Ming R."/>
            <person name="Peterson D.G."/>
            <person name="Mehboob-ur-Rahman"/>
            <person name="Ware D."/>
            <person name="Westhoff P."/>
            <person name="Mayer K.F."/>
            <person name="Messing J."/>
            <person name="Rokhsar D.S."/>
        </authorList>
    </citation>
    <scope>NUCLEOTIDE SEQUENCE [LARGE SCALE GENOMIC DNA]</scope>
    <source>
        <strain evidence="2">cv. BTx623</strain>
    </source>
</reference>
<dbReference type="AlphaFoldDB" id="A0A1Z5R5A6"/>
<dbReference type="Gramene" id="OQU78625">
    <property type="protein sequence ID" value="OQU78625"/>
    <property type="gene ID" value="SORBI_3008G011550"/>
</dbReference>
<proteinExistence type="predicted"/>
<reference evidence="2" key="2">
    <citation type="journal article" date="2018" name="Plant J.">
        <title>The Sorghum bicolor reference genome: improved assembly, gene annotations, a transcriptome atlas, and signatures of genome organization.</title>
        <authorList>
            <person name="McCormick R.F."/>
            <person name="Truong S.K."/>
            <person name="Sreedasyam A."/>
            <person name="Jenkins J."/>
            <person name="Shu S."/>
            <person name="Sims D."/>
            <person name="Kennedy M."/>
            <person name="Amirebrahimi M."/>
            <person name="Weers B.D."/>
            <person name="McKinley B."/>
            <person name="Mattison A."/>
            <person name="Morishige D.T."/>
            <person name="Grimwood J."/>
            <person name="Schmutz J."/>
            <person name="Mullet J.E."/>
        </authorList>
    </citation>
    <scope>NUCLEOTIDE SEQUENCE [LARGE SCALE GENOMIC DNA]</scope>
    <source>
        <strain evidence="2">cv. BTx623</strain>
    </source>
</reference>